<dbReference type="Gene3D" id="3.30.465.10">
    <property type="match status" value="1"/>
</dbReference>
<evidence type="ECO:0000313" key="2">
    <source>
        <dbReference type="Proteomes" id="UP001444661"/>
    </source>
</evidence>
<dbReference type="InterPro" id="IPR036318">
    <property type="entry name" value="FAD-bd_PCMH-like_sf"/>
</dbReference>
<evidence type="ECO:0008006" key="3">
    <source>
        <dbReference type="Google" id="ProtNLM"/>
    </source>
</evidence>
<accession>A0ABR1T5B7</accession>
<name>A0ABR1T5B7_9PEZI</name>
<reference evidence="1 2" key="1">
    <citation type="submission" date="2023-01" db="EMBL/GenBank/DDBJ databases">
        <title>Analysis of 21 Apiospora genomes using comparative genomics revels a genus with tremendous synthesis potential of carbohydrate active enzymes and secondary metabolites.</title>
        <authorList>
            <person name="Sorensen T."/>
        </authorList>
    </citation>
    <scope>NUCLEOTIDE SEQUENCE [LARGE SCALE GENOMIC DNA]</scope>
    <source>
        <strain evidence="1 2">CBS 33761</strain>
    </source>
</reference>
<comment type="caution">
    <text evidence="1">The sequence shown here is derived from an EMBL/GenBank/DDBJ whole genome shotgun (WGS) entry which is preliminary data.</text>
</comment>
<proteinExistence type="predicted"/>
<dbReference type="Proteomes" id="UP001444661">
    <property type="component" value="Unassembled WGS sequence"/>
</dbReference>
<protein>
    <recommendedName>
        <fullName evidence="3">FAD linked oxidase N-terminal domain-containing protein</fullName>
    </recommendedName>
</protein>
<evidence type="ECO:0000313" key="1">
    <source>
        <dbReference type="EMBL" id="KAK8041773.1"/>
    </source>
</evidence>
<keyword evidence="2" id="KW-1185">Reference proteome</keyword>
<gene>
    <name evidence="1" type="ORF">PG993_006296</name>
</gene>
<sequence length="83" mass="9053">MSLRVASESVVSDLARGGLEEILSPAGSTRYDERVSSYFSLTAQKKLYCFVQPKPAEQVSQILKSLLAHPDARFAIRGGGHVM</sequence>
<dbReference type="SUPFAM" id="SSF56176">
    <property type="entry name" value="FAD-binding/transporter-associated domain-like"/>
    <property type="match status" value="1"/>
</dbReference>
<dbReference type="InterPro" id="IPR016169">
    <property type="entry name" value="FAD-bd_PCMH_sub2"/>
</dbReference>
<dbReference type="EMBL" id="JAQQWK010000005">
    <property type="protein sequence ID" value="KAK8041773.1"/>
    <property type="molecule type" value="Genomic_DNA"/>
</dbReference>
<organism evidence="1 2">
    <name type="scientific">Apiospora rasikravindrae</name>
    <dbReference type="NCBI Taxonomy" id="990691"/>
    <lineage>
        <taxon>Eukaryota</taxon>
        <taxon>Fungi</taxon>
        <taxon>Dikarya</taxon>
        <taxon>Ascomycota</taxon>
        <taxon>Pezizomycotina</taxon>
        <taxon>Sordariomycetes</taxon>
        <taxon>Xylariomycetidae</taxon>
        <taxon>Amphisphaeriales</taxon>
        <taxon>Apiosporaceae</taxon>
        <taxon>Apiospora</taxon>
    </lineage>
</organism>